<evidence type="ECO:0000313" key="2">
    <source>
        <dbReference type="Proteomes" id="UP000295718"/>
    </source>
</evidence>
<evidence type="ECO:0000313" key="1">
    <source>
        <dbReference type="EMBL" id="TCL60036.1"/>
    </source>
</evidence>
<dbReference type="EMBL" id="SLUO01000003">
    <property type="protein sequence ID" value="TCL60036.1"/>
    <property type="molecule type" value="Genomic_DNA"/>
</dbReference>
<dbReference type="Proteomes" id="UP000295718">
    <property type="component" value="Unassembled WGS sequence"/>
</dbReference>
<name>A0A4R1R3L2_9FIRM</name>
<evidence type="ECO:0008006" key="3">
    <source>
        <dbReference type="Google" id="ProtNLM"/>
    </source>
</evidence>
<protein>
    <recommendedName>
        <fullName evidence="3">HNH endonuclease</fullName>
    </recommendedName>
</protein>
<proteinExistence type="predicted"/>
<sequence>MRYINLEKLLEQRDKWGEGAELWKNAILKEDFKNYFYSKCWYTEVSFAGFDIDIDHFRPKSAIKQYKDYYYNSELSDCGYYWLKNDVLNYRASCTFSNRARGDGGKREWFPLKNESPLLTESGQEVEIPFLLDPCDREDVELISFMGNEIECTSTDQFNEERVKVSSELYNLVHTDIKSKRIKVWNEVEKTLVEYEATDISEGVCLRRLGEMVNRNAEFSACAISAVKSLAPDEIKNKLDLEL</sequence>
<organism evidence="1 2">
    <name type="scientific">Kineothrix alysoides</name>
    <dbReference type="NCBI Taxonomy" id="1469948"/>
    <lineage>
        <taxon>Bacteria</taxon>
        <taxon>Bacillati</taxon>
        <taxon>Bacillota</taxon>
        <taxon>Clostridia</taxon>
        <taxon>Lachnospirales</taxon>
        <taxon>Lachnospiraceae</taxon>
        <taxon>Kineothrix</taxon>
    </lineage>
</organism>
<gene>
    <name evidence="1" type="ORF">EDD76_103228</name>
</gene>
<reference evidence="1 2" key="1">
    <citation type="submission" date="2019-03" db="EMBL/GenBank/DDBJ databases">
        <title>Genomic Encyclopedia of Type Strains, Phase IV (KMG-IV): sequencing the most valuable type-strain genomes for metagenomic binning, comparative biology and taxonomic classification.</title>
        <authorList>
            <person name="Goeker M."/>
        </authorList>
    </citation>
    <scope>NUCLEOTIDE SEQUENCE [LARGE SCALE GENOMIC DNA]</scope>
    <source>
        <strain evidence="1 2">DSM 100556</strain>
    </source>
</reference>
<dbReference type="AlphaFoldDB" id="A0A4R1R3L2"/>
<dbReference type="RefSeq" id="WP_031389586.1">
    <property type="nucleotide sequence ID" value="NZ_JPNB01000001.1"/>
</dbReference>
<dbReference type="OrthoDB" id="9805802at2"/>
<dbReference type="STRING" id="1469948.GCA_000732725_00833"/>
<comment type="caution">
    <text evidence="1">The sequence shown here is derived from an EMBL/GenBank/DDBJ whole genome shotgun (WGS) entry which is preliminary data.</text>
</comment>
<keyword evidence="2" id="KW-1185">Reference proteome</keyword>
<accession>A0A4R1R3L2</accession>